<protein>
    <submittedName>
        <fullName evidence="2">Uncharacterized protein</fullName>
    </submittedName>
</protein>
<sequence>MPATKAQLCCCHLCTESEGGSQGRLIPRGQLTAHRKRAEADLAARKAHENSQLEDEPGAEFIEEVTSKIFSLTLTNDSNPHPSRCFTSRNEIQETQRSANVGAAQIPLVAIMEGLDRLENDSRSSVMNQDASKVRENTGDDLTGEGQPPRPAISKRERNTLTTKALASLNHIEQHGQR</sequence>
<feature type="region of interest" description="Disordered" evidence="1">
    <location>
        <begin position="122"/>
        <end position="178"/>
    </location>
</feature>
<gene>
    <name evidence="2" type="ORF">HYPSUDRAFT_209991</name>
</gene>
<keyword evidence="3" id="KW-1185">Reference proteome</keyword>
<evidence type="ECO:0000313" key="3">
    <source>
        <dbReference type="Proteomes" id="UP000054270"/>
    </source>
</evidence>
<name>A0A0D2LQ32_HYPSF</name>
<accession>A0A0D2LQ32</accession>
<evidence type="ECO:0000313" key="2">
    <source>
        <dbReference type="EMBL" id="KJA12923.1"/>
    </source>
</evidence>
<organism evidence="2 3">
    <name type="scientific">Hypholoma sublateritium (strain FD-334 SS-4)</name>
    <dbReference type="NCBI Taxonomy" id="945553"/>
    <lineage>
        <taxon>Eukaryota</taxon>
        <taxon>Fungi</taxon>
        <taxon>Dikarya</taxon>
        <taxon>Basidiomycota</taxon>
        <taxon>Agaricomycotina</taxon>
        <taxon>Agaricomycetes</taxon>
        <taxon>Agaricomycetidae</taxon>
        <taxon>Agaricales</taxon>
        <taxon>Agaricineae</taxon>
        <taxon>Strophariaceae</taxon>
        <taxon>Hypholoma</taxon>
    </lineage>
</organism>
<dbReference type="AlphaFoldDB" id="A0A0D2LQ32"/>
<evidence type="ECO:0000256" key="1">
    <source>
        <dbReference type="SAM" id="MobiDB-lite"/>
    </source>
</evidence>
<dbReference type="Proteomes" id="UP000054270">
    <property type="component" value="Unassembled WGS sequence"/>
</dbReference>
<dbReference type="EMBL" id="KN817838">
    <property type="protein sequence ID" value="KJA12923.1"/>
    <property type="molecule type" value="Genomic_DNA"/>
</dbReference>
<reference evidence="3" key="1">
    <citation type="submission" date="2014-04" db="EMBL/GenBank/DDBJ databases">
        <title>Evolutionary Origins and Diversification of the Mycorrhizal Mutualists.</title>
        <authorList>
            <consortium name="DOE Joint Genome Institute"/>
            <consortium name="Mycorrhizal Genomics Consortium"/>
            <person name="Kohler A."/>
            <person name="Kuo A."/>
            <person name="Nagy L.G."/>
            <person name="Floudas D."/>
            <person name="Copeland A."/>
            <person name="Barry K.W."/>
            <person name="Cichocki N."/>
            <person name="Veneault-Fourrey C."/>
            <person name="LaButti K."/>
            <person name="Lindquist E.A."/>
            <person name="Lipzen A."/>
            <person name="Lundell T."/>
            <person name="Morin E."/>
            <person name="Murat C."/>
            <person name="Riley R."/>
            <person name="Ohm R."/>
            <person name="Sun H."/>
            <person name="Tunlid A."/>
            <person name="Henrissat B."/>
            <person name="Grigoriev I.V."/>
            <person name="Hibbett D.S."/>
            <person name="Martin F."/>
        </authorList>
    </citation>
    <scope>NUCLEOTIDE SEQUENCE [LARGE SCALE GENOMIC DNA]</scope>
    <source>
        <strain evidence="3">FD-334 SS-4</strain>
    </source>
</reference>
<proteinExistence type="predicted"/>